<sequence>MRLGANRAFRPHTERIGVEELLRRVRDAAGPGRPFRLLPARRRSRRAVAVSAALATGAVPVLGYGVDRATGTPGETVPEPPFSPAESVPAMGRYL</sequence>
<keyword evidence="4" id="KW-1185">Reference proteome</keyword>
<dbReference type="RefSeq" id="WP_258903695.1">
    <property type="nucleotide sequence ID" value="NZ_JAUSWC010000014.1"/>
</dbReference>
<keyword evidence="2" id="KW-0812">Transmembrane</keyword>
<evidence type="ECO:0008006" key="5">
    <source>
        <dbReference type="Google" id="ProtNLM"/>
    </source>
</evidence>
<evidence type="ECO:0000256" key="2">
    <source>
        <dbReference type="SAM" id="Phobius"/>
    </source>
</evidence>
<keyword evidence="2" id="KW-1133">Transmembrane helix</keyword>
<name>A0ABU0KID1_9ACTN</name>
<keyword evidence="2" id="KW-0472">Membrane</keyword>
<dbReference type="Proteomes" id="UP001236795">
    <property type="component" value="Unassembled WGS sequence"/>
</dbReference>
<evidence type="ECO:0000256" key="1">
    <source>
        <dbReference type="SAM" id="MobiDB-lite"/>
    </source>
</evidence>
<evidence type="ECO:0000313" key="4">
    <source>
        <dbReference type="Proteomes" id="UP001236795"/>
    </source>
</evidence>
<dbReference type="EMBL" id="JAUSWC010000014">
    <property type="protein sequence ID" value="MDQ0489168.1"/>
    <property type="molecule type" value="Genomic_DNA"/>
</dbReference>
<comment type="caution">
    <text evidence="3">The sequence shown here is derived from an EMBL/GenBank/DDBJ whole genome shotgun (WGS) entry which is preliminary data.</text>
</comment>
<feature type="region of interest" description="Disordered" evidence="1">
    <location>
        <begin position="66"/>
        <end position="95"/>
    </location>
</feature>
<feature type="transmembrane region" description="Helical" evidence="2">
    <location>
        <begin position="47"/>
        <end position="66"/>
    </location>
</feature>
<protein>
    <recommendedName>
        <fullName evidence="5">M23 family peptidase</fullName>
    </recommendedName>
</protein>
<proteinExistence type="predicted"/>
<organism evidence="3 4">
    <name type="scientific">Streptomyces thermodiastaticus</name>
    <dbReference type="NCBI Taxonomy" id="44061"/>
    <lineage>
        <taxon>Bacteria</taxon>
        <taxon>Bacillati</taxon>
        <taxon>Actinomycetota</taxon>
        <taxon>Actinomycetes</taxon>
        <taxon>Kitasatosporales</taxon>
        <taxon>Streptomycetaceae</taxon>
        <taxon>Streptomyces</taxon>
    </lineage>
</organism>
<accession>A0ABU0KID1</accession>
<gene>
    <name evidence="3" type="ORF">QO019_004040</name>
</gene>
<reference evidence="3 4" key="1">
    <citation type="submission" date="2023-07" db="EMBL/GenBank/DDBJ databases">
        <title>Genomic Encyclopedia of Type Strains, Phase IV (KMG-IV): sequencing the most valuable type-strain genomes for metagenomic binning, comparative biology and taxonomic classification.</title>
        <authorList>
            <person name="Goeker M."/>
        </authorList>
    </citation>
    <scope>NUCLEOTIDE SEQUENCE [LARGE SCALE GENOMIC DNA]</scope>
    <source>
        <strain evidence="3 4">DSM 40573</strain>
    </source>
</reference>
<evidence type="ECO:0000313" key="3">
    <source>
        <dbReference type="EMBL" id="MDQ0489168.1"/>
    </source>
</evidence>